<reference evidence="1 2" key="1">
    <citation type="submission" date="2023-12" db="EMBL/GenBank/DDBJ databases">
        <title>Stenotrophomonas guangdongensis sp. nov., isolated from wilted pepper plants (Capsicum annuum).</title>
        <authorList>
            <person name="Qiu M."/>
            <person name="Li Y."/>
            <person name="Liu Q."/>
            <person name="Zhang X."/>
            <person name="Huang Y."/>
            <person name="Guo R."/>
            <person name="Hu M."/>
            <person name="Zhou J."/>
            <person name="Zhou X."/>
        </authorList>
    </citation>
    <scope>NUCLEOTIDE SEQUENCE [LARGE SCALE GENOMIC DNA]</scope>
    <source>
        <strain evidence="1 2">MH1</strain>
    </source>
</reference>
<sequence>SPLLYDAVRQSFLARLRRRAPVAAALVGDAQAQAIADHLQWPLARVQSALQVPPSRDDNALRERIRLLIQMRNQL</sequence>
<dbReference type="Proteomes" id="UP001301653">
    <property type="component" value="Unassembled WGS sequence"/>
</dbReference>
<protein>
    <submittedName>
        <fullName evidence="1">DUF4350 domain-containing protein</fullName>
    </submittedName>
</protein>
<comment type="caution">
    <text evidence="1">The sequence shown here is derived from an EMBL/GenBank/DDBJ whole genome shotgun (WGS) entry which is preliminary data.</text>
</comment>
<evidence type="ECO:0000313" key="1">
    <source>
        <dbReference type="EMBL" id="MEA5668246.1"/>
    </source>
</evidence>
<name>A0ABU5V4I1_9GAMM</name>
<gene>
    <name evidence="1" type="ORF">VA603_11925</name>
</gene>
<accession>A0ABU5V4I1</accession>
<keyword evidence="2" id="KW-1185">Reference proteome</keyword>
<organism evidence="1 2">
    <name type="scientific">Stenotrophomonas capsici</name>
    <dbReference type="NCBI Taxonomy" id="3110230"/>
    <lineage>
        <taxon>Bacteria</taxon>
        <taxon>Pseudomonadati</taxon>
        <taxon>Pseudomonadota</taxon>
        <taxon>Gammaproteobacteria</taxon>
        <taxon>Lysobacterales</taxon>
        <taxon>Lysobacteraceae</taxon>
        <taxon>Stenotrophomonas</taxon>
    </lineage>
</organism>
<feature type="non-terminal residue" evidence="1">
    <location>
        <position position="1"/>
    </location>
</feature>
<evidence type="ECO:0000313" key="2">
    <source>
        <dbReference type="Proteomes" id="UP001301653"/>
    </source>
</evidence>
<dbReference type="EMBL" id="JAYFUH010000232">
    <property type="protein sequence ID" value="MEA5668246.1"/>
    <property type="molecule type" value="Genomic_DNA"/>
</dbReference>
<proteinExistence type="predicted"/>